<dbReference type="SUPFAM" id="SSF54534">
    <property type="entry name" value="FKBP-like"/>
    <property type="match status" value="1"/>
</dbReference>
<name>A0ABS4GE77_9FIRM</name>
<organism evidence="3 4">
    <name type="scientific">Sedimentibacter acidaminivorans</name>
    <dbReference type="NCBI Taxonomy" id="913099"/>
    <lineage>
        <taxon>Bacteria</taxon>
        <taxon>Bacillati</taxon>
        <taxon>Bacillota</taxon>
        <taxon>Tissierellia</taxon>
        <taxon>Sedimentibacter</taxon>
    </lineage>
</organism>
<dbReference type="Proteomes" id="UP001519342">
    <property type="component" value="Unassembled WGS sequence"/>
</dbReference>
<dbReference type="Gene3D" id="1.10.8.1040">
    <property type="match status" value="1"/>
</dbReference>
<evidence type="ECO:0000313" key="4">
    <source>
        <dbReference type="Proteomes" id="UP001519342"/>
    </source>
</evidence>
<dbReference type="PANTHER" id="PTHR47245:SF2">
    <property type="entry name" value="PEPTIDYL-PROLYL CIS-TRANS ISOMERASE HP_0175-RELATED"/>
    <property type="match status" value="1"/>
</dbReference>
<gene>
    <name evidence="3" type="ORF">J2Z76_001526</name>
</gene>
<dbReference type="InterPro" id="IPR050245">
    <property type="entry name" value="PrsA_foldase"/>
</dbReference>
<dbReference type="EMBL" id="JAGGKS010000004">
    <property type="protein sequence ID" value="MBP1925665.1"/>
    <property type="molecule type" value="Genomic_DNA"/>
</dbReference>
<protein>
    <submittedName>
        <fullName evidence="3">Peptidyl-prolyl cis-trans isomerase C</fullName>
        <ecNumber evidence="3">5.2.1.8</ecNumber>
    </submittedName>
</protein>
<dbReference type="Gene3D" id="3.10.50.40">
    <property type="match status" value="1"/>
</dbReference>
<sequence>MDNKLIAVVDGREVRESDFRLLMNNLGQNAQYFQGEEGRKKLIEELVMHELVYSDSIENGLDKDEEFIKALDTMKKSMLQQYGLSKMLNKVTVSDEEIEEYYEKNKHLFKTNEMVKASHILVDTEEKANEVLEDLTDGLSFEEAAQQYSSCPSKTAGGDLGQFGRGQMVKEFEDAAFAMKKGEISDPVKTQFGYHIIKLIDHVPARDSELEEVKEDIRKNCVMAKQDKVYINKKEELKNKYKIEVFE</sequence>
<dbReference type="EC" id="5.2.1.8" evidence="3"/>
<proteinExistence type="predicted"/>
<dbReference type="GO" id="GO:0003755">
    <property type="term" value="F:peptidyl-prolyl cis-trans isomerase activity"/>
    <property type="evidence" value="ECO:0007669"/>
    <property type="project" value="UniProtKB-EC"/>
</dbReference>
<evidence type="ECO:0000256" key="1">
    <source>
        <dbReference type="PROSITE-ProRule" id="PRU00278"/>
    </source>
</evidence>
<dbReference type="InterPro" id="IPR000297">
    <property type="entry name" value="PPIase_PpiC"/>
</dbReference>
<feature type="domain" description="PpiC" evidence="2">
    <location>
        <begin position="112"/>
        <end position="201"/>
    </location>
</feature>
<comment type="caution">
    <text evidence="3">The sequence shown here is derived from an EMBL/GenBank/DDBJ whole genome shotgun (WGS) entry which is preliminary data.</text>
</comment>
<dbReference type="Pfam" id="PF00639">
    <property type="entry name" value="Rotamase"/>
    <property type="match status" value="1"/>
</dbReference>
<dbReference type="SUPFAM" id="SSF109998">
    <property type="entry name" value="Triger factor/SurA peptide-binding domain-like"/>
    <property type="match status" value="1"/>
</dbReference>
<evidence type="ECO:0000313" key="3">
    <source>
        <dbReference type="EMBL" id="MBP1925665.1"/>
    </source>
</evidence>
<dbReference type="PROSITE" id="PS01096">
    <property type="entry name" value="PPIC_PPIASE_1"/>
    <property type="match status" value="1"/>
</dbReference>
<keyword evidence="1 3" id="KW-0413">Isomerase</keyword>
<evidence type="ECO:0000259" key="2">
    <source>
        <dbReference type="PROSITE" id="PS50198"/>
    </source>
</evidence>
<dbReference type="InterPro" id="IPR023058">
    <property type="entry name" value="PPIase_PpiC_CS"/>
</dbReference>
<dbReference type="InterPro" id="IPR027304">
    <property type="entry name" value="Trigger_fact/SurA_dom_sf"/>
</dbReference>
<dbReference type="PROSITE" id="PS50198">
    <property type="entry name" value="PPIC_PPIASE_2"/>
    <property type="match status" value="1"/>
</dbReference>
<dbReference type="RefSeq" id="WP_209511414.1">
    <property type="nucleotide sequence ID" value="NZ_JAGGKS010000004.1"/>
</dbReference>
<keyword evidence="1" id="KW-0697">Rotamase</keyword>
<keyword evidence="4" id="KW-1185">Reference proteome</keyword>
<dbReference type="PANTHER" id="PTHR47245">
    <property type="entry name" value="PEPTIDYLPROLYL ISOMERASE"/>
    <property type="match status" value="1"/>
</dbReference>
<dbReference type="InterPro" id="IPR046357">
    <property type="entry name" value="PPIase_dom_sf"/>
</dbReference>
<accession>A0ABS4GE77</accession>
<reference evidence="3 4" key="1">
    <citation type="submission" date="2021-03" db="EMBL/GenBank/DDBJ databases">
        <title>Genomic Encyclopedia of Type Strains, Phase IV (KMG-IV): sequencing the most valuable type-strain genomes for metagenomic binning, comparative biology and taxonomic classification.</title>
        <authorList>
            <person name="Goeker M."/>
        </authorList>
    </citation>
    <scope>NUCLEOTIDE SEQUENCE [LARGE SCALE GENOMIC DNA]</scope>
    <source>
        <strain evidence="3 4">DSM 24004</strain>
    </source>
</reference>